<dbReference type="eggNOG" id="ENOG502T1MB">
    <property type="taxonomic scope" value="Eukaryota"/>
</dbReference>
<dbReference type="AlphaFoldDB" id="C3Z955"/>
<sequence length="232" mass="26163">MRVPILVKIMRMSLLTATSHGRAFTVLMVLPAVSVIFATQIITTWKFYDDFSKPVPKPRVFVGTKRSMSSTNMTLGPVILGKAMPRLLDQVTCPSKTKIVVLNRDRLCRQGDVLEVRVTARDAEGRPKTRGGDFFRARLIGNRSLQESSAGRVTDHSNGSYTVQFPLYWVGSVSVRIQLVHPSEAVQVIQRLRAIPNKRFFQCTFAGRTWKKSWKQTFRCPSASFRLTCAVL</sequence>
<reference evidence="1" key="1">
    <citation type="journal article" date="2008" name="Nature">
        <title>The amphioxus genome and the evolution of the chordate karyotype.</title>
        <authorList>
            <consortium name="US DOE Joint Genome Institute (JGI-PGF)"/>
            <person name="Putnam N.H."/>
            <person name="Butts T."/>
            <person name="Ferrier D.E.K."/>
            <person name="Furlong R.F."/>
            <person name="Hellsten U."/>
            <person name="Kawashima T."/>
            <person name="Robinson-Rechavi M."/>
            <person name="Shoguchi E."/>
            <person name="Terry A."/>
            <person name="Yu J.-K."/>
            <person name="Benito-Gutierrez E.L."/>
            <person name="Dubchak I."/>
            <person name="Garcia-Fernandez J."/>
            <person name="Gibson-Brown J.J."/>
            <person name="Grigoriev I.V."/>
            <person name="Horton A.C."/>
            <person name="de Jong P.J."/>
            <person name="Jurka J."/>
            <person name="Kapitonov V.V."/>
            <person name="Kohara Y."/>
            <person name="Kuroki Y."/>
            <person name="Lindquist E."/>
            <person name="Lucas S."/>
            <person name="Osoegawa K."/>
            <person name="Pennacchio L.A."/>
            <person name="Salamov A.A."/>
            <person name="Satou Y."/>
            <person name="Sauka-Spengler T."/>
            <person name="Schmutz J."/>
            <person name="Shin-I T."/>
            <person name="Toyoda A."/>
            <person name="Bronner-Fraser M."/>
            <person name="Fujiyama A."/>
            <person name="Holland L.Z."/>
            <person name="Holland P.W.H."/>
            <person name="Satoh N."/>
            <person name="Rokhsar D.S."/>
        </authorList>
    </citation>
    <scope>NUCLEOTIDE SEQUENCE [LARGE SCALE GENOMIC DNA]</scope>
    <source>
        <strain evidence="1">S238N-H82</strain>
        <tissue evidence="1">Testes</tissue>
    </source>
</reference>
<dbReference type="STRING" id="7739.C3Z955"/>
<name>C3Z955_BRAFL</name>
<organism>
    <name type="scientific">Branchiostoma floridae</name>
    <name type="common">Florida lancelet</name>
    <name type="synonym">Amphioxus</name>
    <dbReference type="NCBI Taxonomy" id="7739"/>
    <lineage>
        <taxon>Eukaryota</taxon>
        <taxon>Metazoa</taxon>
        <taxon>Chordata</taxon>
        <taxon>Cephalochordata</taxon>
        <taxon>Leptocardii</taxon>
        <taxon>Amphioxiformes</taxon>
        <taxon>Branchiostomatidae</taxon>
        <taxon>Branchiostoma</taxon>
    </lineage>
</organism>
<dbReference type="Pfam" id="PF06312">
    <property type="entry name" value="Neurexophilin"/>
    <property type="match status" value="1"/>
</dbReference>
<dbReference type="PANTHER" id="PTHR16165">
    <property type="entry name" value="NXPE FAMILY MEMBER"/>
    <property type="match status" value="1"/>
</dbReference>
<accession>C3Z955</accession>
<dbReference type="SUPFAM" id="SSF81296">
    <property type="entry name" value="E set domains"/>
    <property type="match status" value="1"/>
</dbReference>
<dbReference type="PANTHER" id="PTHR16165:SF5">
    <property type="entry name" value="NXPE FAMILY MEMBER 3"/>
    <property type="match status" value="1"/>
</dbReference>
<dbReference type="InParanoid" id="C3Z955"/>
<dbReference type="InterPro" id="IPR026845">
    <property type="entry name" value="NXPH/NXPE"/>
</dbReference>
<gene>
    <name evidence="1" type="ORF">BRAFLDRAFT_103711</name>
</gene>
<dbReference type="InterPro" id="IPR014756">
    <property type="entry name" value="Ig_E-set"/>
</dbReference>
<evidence type="ECO:0000313" key="1">
    <source>
        <dbReference type="EMBL" id="EEN50967.1"/>
    </source>
</evidence>
<dbReference type="InterPro" id="IPR013783">
    <property type="entry name" value="Ig-like_fold"/>
</dbReference>
<dbReference type="Gene3D" id="2.60.40.10">
    <property type="entry name" value="Immunoglobulins"/>
    <property type="match status" value="1"/>
</dbReference>
<dbReference type="EMBL" id="GG666598">
    <property type="protein sequence ID" value="EEN50967.1"/>
    <property type="molecule type" value="Genomic_DNA"/>
</dbReference>
<protein>
    <submittedName>
        <fullName evidence="1">Uncharacterized protein</fullName>
    </submittedName>
</protein>
<proteinExistence type="predicted"/>